<dbReference type="Proteomes" id="UP000242699">
    <property type="component" value="Unassembled WGS sequence"/>
</dbReference>
<organism evidence="1 2">
    <name type="scientific">Sulfobacillus benefaciens</name>
    <dbReference type="NCBI Taxonomy" id="453960"/>
    <lineage>
        <taxon>Bacteria</taxon>
        <taxon>Bacillati</taxon>
        <taxon>Bacillota</taxon>
        <taxon>Clostridia</taxon>
        <taxon>Eubacteriales</taxon>
        <taxon>Clostridiales Family XVII. Incertae Sedis</taxon>
        <taxon>Sulfobacillus</taxon>
    </lineage>
</organism>
<sequence length="128" mass="14637">MRTNITPRRACAVRSPSTRSGLALIVMLAMALGRIRQQHPKHLRSVVWSASGLRPRTGPSHQFSQFDKKLATGTGIWAWVVSDRRDLRVPGKPCWHVRHDSYLAYNAINNYPQPEFSAQRKRHTQVCH</sequence>
<comment type="caution">
    <text evidence="1">The sequence shown here is derived from an EMBL/GenBank/DDBJ whole genome shotgun (WGS) entry which is preliminary data.</text>
</comment>
<evidence type="ECO:0000313" key="1">
    <source>
        <dbReference type="EMBL" id="PSR23853.1"/>
    </source>
</evidence>
<name>A0A2T2WNR7_9FIRM</name>
<protein>
    <submittedName>
        <fullName evidence="1">Uncharacterized protein</fullName>
    </submittedName>
</protein>
<dbReference type="AlphaFoldDB" id="A0A2T2WNR7"/>
<dbReference type="EMBL" id="PXYT01000089">
    <property type="protein sequence ID" value="PSR23853.1"/>
    <property type="molecule type" value="Genomic_DNA"/>
</dbReference>
<accession>A0A2T2WNR7</accession>
<evidence type="ECO:0000313" key="2">
    <source>
        <dbReference type="Proteomes" id="UP000242699"/>
    </source>
</evidence>
<gene>
    <name evidence="1" type="ORF">C7B43_19820</name>
</gene>
<proteinExistence type="predicted"/>
<reference evidence="1 2" key="1">
    <citation type="journal article" date="2014" name="BMC Genomics">
        <title>Comparison of environmental and isolate Sulfobacillus genomes reveals diverse carbon, sulfur, nitrogen, and hydrogen metabolisms.</title>
        <authorList>
            <person name="Justice N.B."/>
            <person name="Norman A."/>
            <person name="Brown C.T."/>
            <person name="Singh A."/>
            <person name="Thomas B.C."/>
            <person name="Banfield J.F."/>
        </authorList>
    </citation>
    <scope>NUCLEOTIDE SEQUENCE [LARGE SCALE GENOMIC DNA]</scope>
    <source>
        <strain evidence="1">AMDSBA1</strain>
    </source>
</reference>